<dbReference type="InterPro" id="IPR007273">
    <property type="entry name" value="SCAMP"/>
</dbReference>
<organism evidence="6 7">
    <name type="scientific">Rhizoclosmatium globosum</name>
    <dbReference type="NCBI Taxonomy" id="329046"/>
    <lineage>
        <taxon>Eukaryota</taxon>
        <taxon>Fungi</taxon>
        <taxon>Fungi incertae sedis</taxon>
        <taxon>Chytridiomycota</taxon>
        <taxon>Chytridiomycota incertae sedis</taxon>
        <taxon>Chytridiomycetes</taxon>
        <taxon>Chytridiales</taxon>
        <taxon>Chytriomycetaceae</taxon>
        <taxon>Rhizoclosmatium</taxon>
    </lineage>
</organism>
<dbReference type="Proteomes" id="UP000193642">
    <property type="component" value="Unassembled WGS sequence"/>
</dbReference>
<feature type="transmembrane region" description="Helical" evidence="5">
    <location>
        <begin position="61"/>
        <end position="83"/>
    </location>
</feature>
<keyword evidence="7" id="KW-1185">Reference proteome</keyword>
<gene>
    <name evidence="6" type="ORF">BCR33DRAFT_656894</name>
</gene>
<evidence type="ECO:0000256" key="3">
    <source>
        <dbReference type="ARBA" id="ARBA00022989"/>
    </source>
</evidence>
<keyword evidence="4 5" id="KW-0472">Membrane</keyword>
<evidence type="ECO:0000313" key="7">
    <source>
        <dbReference type="Proteomes" id="UP000193642"/>
    </source>
</evidence>
<sequence>REAELNRREAMLNQREVQVEKKEALMEGYNPPNFPPCKPLVYHDIEKDIPQEGKWIVKRIYYHWLFSVLNYLINAITGFILLVNKAESAGGNFGAALIMLVAITPVSFVFWYQPLYNGVKRNRSVQFFLFQFNYIAHIGLAGLMSAGIPGWGGAGIIYCISNIGSNIGLGVMCAITSAGFIYQVVYGMWQVKAVRSYYMARGMNAEEAKQQALTGVAQSGLGKEIIKTAIRTQV</sequence>
<dbReference type="PANTHER" id="PTHR10687:SF2">
    <property type="entry name" value="SECRETORY CARRIER-ASSOCIATED MEMBRANE PROTEIN"/>
    <property type="match status" value="1"/>
</dbReference>
<comment type="caution">
    <text evidence="6">The sequence shown here is derived from an EMBL/GenBank/DDBJ whole genome shotgun (WGS) entry which is preliminary data.</text>
</comment>
<evidence type="ECO:0000313" key="6">
    <source>
        <dbReference type="EMBL" id="ORY50096.1"/>
    </source>
</evidence>
<evidence type="ECO:0000256" key="5">
    <source>
        <dbReference type="SAM" id="Phobius"/>
    </source>
</evidence>
<feature type="transmembrane region" description="Helical" evidence="5">
    <location>
        <begin position="167"/>
        <end position="189"/>
    </location>
</feature>
<dbReference type="PANTHER" id="PTHR10687">
    <property type="entry name" value="SECRETORY CARRIER-ASSOCIATED MEMBRANE PROTEIN SCAMP"/>
    <property type="match status" value="1"/>
</dbReference>
<accession>A0A1Y2CT77</accession>
<feature type="transmembrane region" description="Helical" evidence="5">
    <location>
        <begin position="134"/>
        <end position="160"/>
    </location>
</feature>
<evidence type="ECO:0000256" key="1">
    <source>
        <dbReference type="ARBA" id="ARBA00004141"/>
    </source>
</evidence>
<evidence type="ECO:0000256" key="4">
    <source>
        <dbReference type="ARBA" id="ARBA00023136"/>
    </source>
</evidence>
<dbReference type="AlphaFoldDB" id="A0A1Y2CT77"/>
<proteinExistence type="predicted"/>
<protein>
    <submittedName>
        <fullName evidence="6">Scamp-domain-containing protein</fullName>
    </submittedName>
</protein>
<keyword evidence="3 5" id="KW-1133">Transmembrane helix</keyword>
<feature type="transmembrane region" description="Helical" evidence="5">
    <location>
        <begin position="95"/>
        <end position="114"/>
    </location>
</feature>
<reference evidence="6 7" key="1">
    <citation type="submission" date="2016-07" db="EMBL/GenBank/DDBJ databases">
        <title>Pervasive Adenine N6-methylation of Active Genes in Fungi.</title>
        <authorList>
            <consortium name="DOE Joint Genome Institute"/>
            <person name="Mondo S.J."/>
            <person name="Dannebaum R.O."/>
            <person name="Kuo R.C."/>
            <person name="Labutti K."/>
            <person name="Haridas S."/>
            <person name="Kuo A."/>
            <person name="Salamov A."/>
            <person name="Ahrendt S.R."/>
            <person name="Lipzen A."/>
            <person name="Sullivan W."/>
            <person name="Andreopoulos W.B."/>
            <person name="Clum A."/>
            <person name="Lindquist E."/>
            <person name="Daum C."/>
            <person name="Ramamoorthy G.K."/>
            <person name="Gryganskyi A."/>
            <person name="Culley D."/>
            <person name="Magnuson J.K."/>
            <person name="James T.Y."/>
            <person name="O'Malley M.A."/>
            <person name="Stajich J.E."/>
            <person name="Spatafora J.W."/>
            <person name="Visel A."/>
            <person name="Grigoriev I.V."/>
        </authorList>
    </citation>
    <scope>NUCLEOTIDE SEQUENCE [LARGE SCALE GENOMIC DNA]</scope>
    <source>
        <strain evidence="6 7">JEL800</strain>
    </source>
</reference>
<dbReference type="EMBL" id="MCGO01000008">
    <property type="protein sequence ID" value="ORY50096.1"/>
    <property type="molecule type" value="Genomic_DNA"/>
</dbReference>
<comment type="subcellular location">
    <subcellularLocation>
        <location evidence="1">Membrane</location>
        <topology evidence="1">Multi-pass membrane protein</topology>
    </subcellularLocation>
</comment>
<keyword evidence="2 5" id="KW-0812">Transmembrane</keyword>
<evidence type="ECO:0000256" key="2">
    <source>
        <dbReference type="ARBA" id="ARBA00022692"/>
    </source>
</evidence>
<dbReference type="GO" id="GO:0015031">
    <property type="term" value="P:protein transport"/>
    <property type="evidence" value="ECO:0007669"/>
    <property type="project" value="InterPro"/>
</dbReference>
<feature type="non-terminal residue" evidence="6">
    <location>
        <position position="1"/>
    </location>
</feature>
<name>A0A1Y2CT77_9FUNG</name>
<dbReference type="Pfam" id="PF04144">
    <property type="entry name" value="SCAMP"/>
    <property type="match status" value="1"/>
</dbReference>
<dbReference type="GO" id="GO:0032588">
    <property type="term" value="C:trans-Golgi network membrane"/>
    <property type="evidence" value="ECO:0007669"/>
    <property type="project" value="TreeGrafter"/>
</dbReference>
<dbReference type="GO" id="GO:0055038">
    <property type="term" value="C:recycling endosome membrane"/>
    <property type="evidence" value="ECO:0007669"/>
    <property type="project" value="TreeGrafter"/>
</dbReference>
<dbReference type="OrthoDB" id="242866at2759"/>